<dbReference type="Pfam" id="PF16640">
    <property type="entry name" value="Big_3_5"/>
    <property type="match status" value="1"/>
</dbReference>
<dbReference type="KEGG" id="aer:AERYTH_00860"/>
<dbReference type="SUPFAM" id="SSF141072">
    <property type="entry name" value="CalX-like"/>
    <property type="match status" value="1"/>
</dbReference>
<dbReference type="Gene3D" id="2.60.40.10">
    <property type="entry name" value="Immunoglobulins"/>
    <property type="match status" value="2"/>
</dbReference>
<feature type="signal peptide" evidence="2">
    <location>
        <begin position="1"/>
        <end position="28"/>
    </location>
</feature>
<dbReference type="EMBL" id="CP011502">
    <property type="protein sequence ID" value="ALX03350.1"/>
    <property type="molecule type" value="Genomic_DNA"/>
</dbReference>
<organism evidence="4 5">
    <name type="scientific">Aeromicrobium erythreum</name>
    <dbReference type="NCBI Taxonomy" id="2041"/>
    <lineage>
        <taxon>Bacteria</taxon>
        <taxon>Bacillati</taxon>
        <taxon>Actinomycetota</taxon>
        <taxon>Actinomycetes</taxon>
        <taxon>Propionibacteriales</taxon>
        <taxon>Nocardioidaceae</taxon>
        <taxon>Aeromicrobium</taxon>
    </lineage>
</organism>
<dbReference type="RefSeq" id="WP_067853385.1">
    <property type="nucleotide sequence ID" value="NZ_CP011502.1"/>
</dbReference>
<dbReference type="InterPro" id="IPR029058">
    <property type="entry name" value="AB_hydrolase_fold"/>
</dbReference>
<feature type="chain" id="PRO_5006847789" description="Bacterial Ig-like domain-containing protein" evidence="2">
    <location>
        <begin position="29"/>
        <end position="1223"/>
    </location>
</feature>
<dbReference type="Gene3D" id="3.40.50.1820">
    <property type="entry name" value="alpha/beta hydrolase"/>
    <property type="match status" value="1"/>
</dbReference>
<evidence type="ECO:0000259" key="3">
    <source>
        <dbReference type="Pfam" id="PF16640"/>
    </source>
</evidence>
<dbReference type="OrthoDB" id="6646510at2"/>
<keyword evidence="5" id="KW-1185">Reference proteome</keyword>
<dbReference type="SUPFAM" id="SSF53474">
    <property type="entry name" value="alpha/beta-Hydrolases"/>
    <property type="match status" value="1"/>
</dbReference>
<feature type="region of interest" description="Disordered" evidence="1">
    <location>
        <begin position="104"/>
        <end position="126"/>
    </location>
</feature>
<name>A0A0U4CJI0_9ACTN</name>
<gene>
    <name evidence="4" type="ORF">AERYTH_00860</name>
</gene>
<proteinExistence type="predicted"/>
<dbReference type="GO" id="GO:0005975">
    <property type="term" value="P:carbohydrate metabolic process"/>
    <property type="evidence" value="ECO:0007669"/>
    <property type="project" value="UniProtKB-ARBA"/>
</dbReference>
<dbReference type="AlphaFoldDB" id="A0A0U4CJI0"/>
<protein>
    <recommendedName>
        <fullName evidence="3">Bacterial Ig-like domain-containing protein</fullName>
    </recommendedName>
</protein>
<dbReference type="STRING" id="2041.AERYTH_00860"/>
<evidence type="ECO:0000313" key="5">
    <source>
        <dbReference type="Proteomes" id="UP000067689"/>
    </source>
</evidence>
<feature type="domain" description="Bacterial Ig-like" evidence="3">
    <location>
        <begin position="950"/>
        <end position="1028"/>
    </location>
</feature>
<dbReference type="Proteomes" id="UP000067689">
    <property type="component" value="Chromosome"/>
</dbReference>
<keyword evidence="2" id="KW-0732">Signal</keyword>
<evidence type="ECO:0000313" key="4">
    <source>
        <dbReference type="EMBL" id="ALX03350.1"/>
    </source>
</evidence>
<dbReference type="InterPro" id="IPR038081">
    <property type="entry name" value="CalX-like_sf"/>
</dbReference>
<reference evidence="4 5" key="1">
    <citation type="journal article" date="1991" name="Int. J. Syst. Bacteriol.">
        <title>Description of the erythromycin-producing bacterium Arthrobacter sp. strain NRRL B-3381 as Aeromicrobium erythreum gen. nov., sp. nov.</title>
        <authorList>
            <person name="Miller E.S."/>
            <person name="Woese C.R."/>
            <person name="Brenner S."/>
        </authorList>
    </citation>
    <scope>NUCLEOTIDE SEQUENCE [LARGE SCALE GENOMIC DNA]</scope>
    <source>
        <strain evidence="4 5">AR18</strain>
    </source>
</reference>
<sequence>MRRVAGGLLTATLTATFLGALGTTSAIGATVASGSDFSVERAPGGYAVTLELDTPLPVKDDAPTLVVDGKDIGIATESPKGDTLTVLTSDPAVADASSVEAGWASRSASAKAERTGEVAQPEDLADPATLETLDANPASTGTYEYTQADYDFGTQSVALANIGGVRGEMQGRLYLPKTGGKRPVVLLLHGRHSTCYAEGSSSASLAWPCSGTRPLSIPSYAGYDGTGQALASHGYAVISISANAVNANDNPRSPDQGAQARGQLVLDTLSLLRKADAGQPVTLHDDARDLDVTLDDALQDPLTAADLQGRFDLSDVGLMGHSRGGEGITSAATLNAALDEPFGIKSLLPLAPVDFGRMTVPNVPLNVVLPYCDGDVSNQQGQHMLDDSRYAFDDDALRAGTWVMGANHNFFNTVWTPGKFPAGVSDDWGATSTNQTCGPVPAVAATSIRLSADAQYDLGTAYMAGWFRLTLGDEKQFLPMFDGSGTRPEVVGNADVRTVTTAPSSARSTLTSFESTSSLVRTSGLATAQPCASLTGRTIPAAAPACSTLASSQVPHWTPASNGGNVPATPVTRFTWTGDTGAVLVTVPKAKRDATGFDRLSLKVAADETVVTGTDLTLAVKDGSGATWSSKVSALNPYALVRLPAPSDSTTTVLKKIVLQQVNVATSTLKDAGLDVSDVREVRLTAATGADATTTGAAYLSDLAWESSSLGTPTVKKENTVNVFATAVEEGASAGTADVGVYLAQPATKPVVAYVSVLGSASGRAGIAMEKVTFAPGETCKVVTGSILGDSLASTSASTAVKVSAINTSGAVMGAKAFGYLTVREDDGVTGSATALPPVGAQGDPCEELARSTEVGAVTVDDPTPAPGGAVTLTASGYRSGEGVTFSLGSSTLGTAIADPSGVAVLSATVPADAAIGEATVKAVGAGYGLTSTGSLEVLTETSTSLAIDPELPAINQPVTLTATVTGGDGGTVTFADGDTVLGSSVVEGGTASLAVPGFKAGSHELVASLAKTATAQASQSGAVSFTLTKGASTIALVMASAESTFGDPLKGAVAVAGADEGTVTVTVAGTPVTVTLDAQGTGRFELPATLKVGSHTVSAAFDGTDEVEASGTATADVTVVKRASTTVTNATSSVKRSATYRVRATVSPTVAGVDPSGSVRVYVKAPGAKSFTWAKTVRLSGGTVVTTLKAPRTKGTLSVRTVYVGDGSFTGSTSATKGVRIR</sequence>
<dbReference type="InterPro" id="IPR032109">
    <property type="entry name" value="Big_3_5"/>
</dbReference>
<evidence type="ECO:0000256" key="1">
    <source>
        <dbReference type="SAM" id="MobiDB-lite"/>
    </source>
</evidence>
<dbReference type="InterPro" id="IPR013783">
    <property type="entry name" value="Ig-like_fold"/>
</dbReference>
<evidence type="ECO:0000256" key="2">
    <source>
        <dbReference type="SAM" id="SignalP"/>
    </source>
</evidence>
<dbReference type="PATRIC" id="fig|2041.4.peg.177"/>
<accession>A0A0U4CJI0</accession>